<comment type="subunit">
    <text evidence="9">Forms a ring-shaped head-to-tail homodimer around DNA.</text>
</comment>
<dbReference type="InterPro" id="IPR022635">
    <property type="entry name" value="DNA_polIII_beta_C"/>
</dbReference>
<dbReference type="Pfam" id="PF00712">
    <property type="entry name" value="DNA_pol3_beta"/>
    <property type="match status" value="1"/>
</dbReference>
<dbReference type="PANTHER" id="PTHR30478:SF0">
    <property type="entry name" value="BETA SLIDING CLAMP"/>
    <property type="match status" value="1"/>
</dbReference>
<name>A0A2M7CI78_9BACT</name>
<organism evidence="13 14">
    <name type="scientific">Candidatus Berkelbacteria bacterium CG03_land_8_20_14_0_80_40_36</name>
    <dbReference type="NCBI Taxonomy" id="1974509"/>
    <lineage>
        <taxon>Bacteria</taxon>
        <taxon>Candidatus Berkelbacteria</taxon>
    </lineage>
</organism>
<feature type="domain" description="DNA polymerase III beta sliding clamp N-terminal" evidence="10">
    <location>
        <begin position="1"/>
        <end position="118"/>
    </location>
</feature>
<evidence type="ECO:0000256" key="6">
    <source>
        <dbReference type="ARBA" id="ARBA00022705"/>
    </source>
</evidence>
<evidence type="ECO:0000256" key="1">
    <source>
        <dbReference type="ARBA" id="ARBA00004496"/>
    </source>
</evidence>
<dbReference type="InterPro" id="IPR022637">
    <property type="entry name" value="DNA_polIII_beta_cen"/>
</dbReference>
<dbReference type="GO" id="GO:0005737">
    <property type="term" value="C:cytoplasm"/>
    <property type="evidence" value="ECO:0007669"/>
    <property type="project" value="UniProtKB-SubCell"/>
</dbReference>
<evidence type="ECO:0000259" key="12">
    <source>
        <dbReference type="Pfam" id="PF02768"/>
    </source>
</evidence>
<dbReference type="GO" id="GO:0003677">
    <property type="term" value="F:DNA binding"/>
    <property type="evidence" value="ECO:0007669"/>
    <property type="project" value="UniProtKB-UniRule"/>
</dbReference>
<dbReference type="AlphaFoldDB" id="A0A2M7CI78"/>
<evidence type="ECO:0000256" key="2">
    <source>
        <dbReference type="ARBA" id="ARBA00010752"/>
    </source>
</evidence>
<comment type="similarity">
    <text evidence="2 9">Belongs to the beta sliding clamp family.</text>
</comment>
<dbReference type="InterPro" id="IPR022634">
    <property type="entry name" value="DNA_polIII_beta_N"/>
</dbReference>
<keyword evidence="5 9" id="KW-0548">Nucleotidyltransferase</keyword>
<keyword evidence="8" id="KW-0238">DNA-binding</keyword>
<dbReference type="InterPro" id="IPR046938">
    <property type="entry name" value="DNA_clamp_sf"/>
</dbReference>
<comment type="function">
    <text evidence="9">Confers DNA tethering and processivity to DNA polymerases and other proteins. Acts as a clamp, forming a ring around DNA (a reaction catalyzed by the clamp-loading complex) which diffuses in an ATP-independent manner freely and bidirectionally along dsDNA. Initially characterized for its ability to contact the catalytic subunit of DNA polymerase III (Pol III), a complex, multichain enzyme responsible for most of the replicative synthesis in bacteria; Pol III exhibits 3'-5' exonuclease proofreading activity. The beta chain is required for initiation of replication as well as for processivity of DNA replication.</text>
</comment>
<evidence type="ECO:0000313" key="14">
    <source>
        <dbReference type="Proteomes" id="UP000229966"/>
    </source>
</evidence>
<dbReference type="PANTHER" id="PTHR30478">
    <property type="entry name" value="DNA POLYMERASE III SUBUNIT BETA"/>
    <property type="match status" value="1"/>
</dbReference>
<evidence type="ECO:0000256" key="7">
    <source>
        <dbReference type="ARBA" id="ARBA00022932"/>
    </source>
</evidence>
<comment type="caution">
    <text evidence="13">The sequence shown here is derived from an EMBL/GenBank/DDBJ whole genome shotgun (WGS) entry which is preliminary data.</text>
</comment>
<dbReference type="Gene3D" id="3.70.10.10">
    <property type="match status" value="1"/>
</dbReference>
<protein>
    <recommendedName>
        <fullName evidence="9">Beta sliding clamp</fullName>
    </recommendedName>
</protein>
<evidence type="ECO:0000259" key="11">
    <source>
        <dbReference type="Pfam" id="PF02767"/>
    </source>
</evidence>
<feature type="domain" description="DNA polymerase III beta sliding clamp C-terminal" evidence="12">
    <location>
        <begin position="246"/>
        <end position="366"/>
    </location>
</feature>
<sequence>MKIECTQERLSHAIQLVAKISTPKATLPILGNLLLTTKKGGLKISATDLEIGITTWIGAKIDQEGALTVPTRLLSEFISTNSDKNILLEGTENNLKLKSEHFNANIKGIEASEFPIIPEVKSDFTFSVPKTLLSEAISQTVFSTAMDDTRPVLTGVLFKVEKNLVKVVATDSFRLAEKTINLAKPTTEKAEFIIPAHTLQEVVRILPVAELNVEISVSSNQVLFNFGSGTELVTRLVDGEFPDYTQIIPQAKKTSVAVIKREVASAIKMASYFARESANNIKVVAGVGKGLQIVATSPQLGDNVSQVFAEIVGEEIEISFNAKYLLDALSIIEGEKVCFELNGKFSPAVLKPEKNKDYLYIIMPLRLEE</sequence>
<dbReference type="PIRSF" id="PIRSF000804">
    <property type="entry name" value="DNA_pol_III_b"/>
    <property type="match status" value="1"/>
</dbReference>
<dbReference type="SMART" id="SM00480">
    <property type="entry name" value="POL3Bc"/>
    <property type="match status" value="1"/>
</dbReference>
<dbReference type="GO" id="GO:0008408">
    <property type="term" value="F:3'-5' exonuclease activity"/>
    <property type="evidence" value="ECO:0007669"/>
    <property type="project" value="InterPro"/>
</dbReference>
<proteinExistence type="inferred from homology"/>
<evidence type="ECO:0000256" key="3">
    <source>
        <dbReference type="ARBA" id="ARBA00022490"/>
    </source>
</evidence>
<dbReference type="GO" id="GO:0009360">
    <property type="term" value="C:DNA polymerase III complex"/>
    <property type="evidence" value="ECO:0007669"/>
    <property type="project" value="InterPro"/>
</dbReference>
<dbReference type="CDD" id="cd00140">
    <property type="entry name" value="beta_clamp"/>
    <property type="match status" value="1"/>
</dbReference>
<keyword evidence="7 9" id="KW-0239">DNA-directed DNA polymerase</keyword>
<evidence type="ECO:0000313" key="13">
    <source>
        <dbReference type="EMBL" id="PIV25337.1"/>
    </source>
</evidence>
<keyword evidence="3 9" id="KW-0963">Cytoplasm</keyword>
<gene>
    <name evidence="13" type="primary">dnaN</name>
    <name evidence="13" type="ORF">COS38_02165</name>
</gene>
<dbReference type="Pfam" id="PF02768">
    <property type="entry name" value="DNA_pol3_beta_3"/>
    <property type="match status" value="1"/>
</dbReference>
<dbReference type="SUPFAM" id="SSF55979">
    <property type="entry name" value="DNA clamp"/>
    <property type="match status" value="3"/>
</dbReference>
<dbReference type="Pfam" id="PF02767">
    <property type="entry name" value="DNA_pol3_beta_2"/>
    <property type="match status" value="1"/>
</dbReference>
<dbReference type="NCBIfam" id="TIGR00663">
    <property type="entry name" value="dnan"/>
    <property type="match status" value="1"/>
</dbReference>
<evidence type="ECO:0000256" key="5">
    <source>
        <dbReference type="ARBA" id="ARBA00022695"/>
    </source>
</evidence>
<comment type="subcellular location">
    <subcellularLocation>
        <location evidence="1 9">Cytoplasm</location>
    </subcellularLocation>
</comment>
<reference evidence="14" key="1">
    <citation type="submission" date="2017-09" db="EMBL/GenBank/DDBJ databases">
        <title>Depth-based differentiation of microbial function through sediment-hosted aquifers and enrichment of novel symbionts in the deep terrestrial subsurface.</title>
        <authorList>
            <person name="Probst A.J."/>
            <person name="Ladd B."/>
            <person name="Jarett J.K."/>
            <person name="Geller-Mcgrath D.E."/>
            <person name="Sieber C.M.K."/>
            <person name="Emerson J.B."/>
            <person name="Anantharaman K."/>
            <person name="Thomas B.C."/>
            <person name="Malmstrom R."/>
            <person name="Stieglmeier M."/>
            <person name="Klingl A."/>
            <person name="Woyke T."/>
            <person name="Ryan C.M."/>
            <person name="Banfield J.F."/>
        </authorList>
    </citation>
    <scope>NUCLEOTIDE SEQUENCE [LARGE SCALE GENOMIC DNA]</scope>
</reference>
<accession>A0A2M7CI78</accession>
<keyword evidence="6 9" id="KW-0235">DNA replication</keyword>
<evidence type="ECO:0000259" key="10">
    <source>
        <dbReference type="Pfam" id="PF00712"/>
    </source>
</evidence>
<dbReference type="EMBL" id="PEUM01000059">
    <property type="protein sequence ID" value="PIV25337.1"/>
    <property type="molecule type" value="Genomic_DNA"/>
</dbReference>
<evidence type="ECO:0000256" key="8">
    <source>
        <dbReference type="ARBA" id="ARBA00023125"/>
    </source>
</evidence>
<dbReference type="Gene3D" id="3.10.150.10">
    <property type="entry name" value="DNA Polymerase III, subunit A, domain 2"/>
    <property type="match status" value="1"/>
</dbReference>
<evidence type="ECO:0000256" key="9">
    <source>
        <dbReference type="PIRNR" id="PIRNR000804"/>
    </source>
</evidence>
<dbReference type="GO" id="GO:0003887">
    <property type="term" value="F:DNA-directed DNA polymerase activity"/>
    <property type="evidence" value="ECO:0007669"/>
    <property type="project" value="UniProtKB-UniRule"/>
</dbReference>
<evidence type="ECO:0000256" key="4">
    <source>
        <dbReference type="ARBA" id="ARBA00022679"/>
    </source>
</evidence>
<keyword evidence="4 9" id="KW-0808">Transferase</keyword>
<dbReference type="Proteomes" id="UP000229966">
    <property type="component" value="Unassembled WGS sequence"/>
</dbReference>
<feature type="domain" description="DNA polymerase III beta sliding clamp central" evidence="11">
    <location>
        <begin position="128"/>
        <end position="243"/>
    </location>
</feature>
<dbReference type="GO" id="GO:0006271">
    <property type="term" value="P:DNA strand elongation involved in DNA replication"/>
    <property type="evidence" value="ECO:0007669"/>
    <property type="project" value="TreeGrafter"/>
</dbReference>
<dbReference type="InterPro" id="IPR001001">
    <property type="entry name" value="DNA_polIII_beta"/>
</dbReference>